<dbReference type="PANTHER" id="PTHR30572">
    <property type="entry name" value="MEMBRANE COMPONENT OF TRANSPORTER-RELATED"/>
    <property type="match status" value="1"/>
</dbReference>
<dbReference type="Proteomes" id="UP000182237">
    <property type="component" value="Chromosome I"/>
</dbReference>
<evidence type="ECO:0000313" key="11">
    <source>
        <dbReference type="Proteomes" id="UP000182237"/>
    </source>
</evidence>
<dbReference type="Pfam" id="PF12704">
    <property type="entry name" value="MacB_PCD"/>
    <property type="match status" value="1"/>
</dbReference>
<evidence type="ECO:0000256" key="4">
    <source>
        <dbReference type="ARBA" id="ARBA00022989"/>
    </source>
</evidence>
<feature type="domain" description="ABC3 transporter permease C-terminal" evidence="8">
    <location>
        <begin position="302"/>
        <end position="415"/>
    </location>
</feature>
<keyword evidence="3 7" id="KW-0812">Transmembrane</keyword>
<organism evidence="10 11">
    <name type="scientific">Corynebacterium timonense</name>
    <dbReference type="NCBI Taxonomy" id="441500"/>
    <lineage>
        <taxon>Bacteria</taxon>
        <taxon>Bacillati</taxon>
        <taxon>Actinomycetota</taxon>
        <taxon>Actinomycetes</taxon>
        <taxon>Mycobacteriales</taxon>
        <taxon>Corynebacteriaceae</taxon>
        <taxon>Corynebacterium</taxon>
    </lineage>
</organism>
<feature type="transmembrane region" description="Helical" evidence="7">
    <location>
        <begin position="351"/>
        <end position="373"/>
    </location>
</feature>
<dbReference type="EMBL" id="LT629765">
    <property type="protein sequence ID" value="SDR88706.1"/>
    <property type="molecule type" value="Genomic_DNA"/>
</dbReference>
<accession>A0A1H1MPM7</accession>
<evidence type="ECO:0000313" key="10">
    <source>
        <dbReference type="EMBL" id="SDR88706.1"/>
    </source>
</evidence>
<dbReference type="GO" id="GO:0005886">
    <property type="term" value="C:plasma membrane"/>
    <property type="evidence" value="ECO:0007669"/>
    <property type="project" value="UniProtKB-SubCell"/>
</dbReference>
<reference evidence="10 11" key="1">
    <citation type="submission" date="2016-10" db="EMBL/GenBank/DDBJ databases">
        <authorList>
            <person name="de Groot N.N."/>
        </authorList>
    </citation>
    <scope>NUCLEOTIDE SEQUENCE [LARGE SCALE GENOMIC DNA]</scope>
    <source>
        <strain evidence="10 11">DSM 45434</strain>
    </source>
</reference>
<evidence type="ECO:0000256" key="6">
    <source>
        <dbReference type="ARBA" id="ARBA00038076"/>
    </source>
</evidence>
<name>A0A1H1MPM7_9CORY</name>
<dbReference type="PANTHER" id="PTHR30572:SF4">
    <property type="entry name" value="ABC TRANSPORTER PERMEASE YTRF"/>
    <property type="match status" value="1"/>
</dbReference>
<evidence type="ECO:0000256" key="3">
    <source>
        <dbReference type="ARBA" id="ARBA00022692"/>
    </source>
</evidence>
<gene>
    <name evidence="10" type="ORF">SAMN04488539_0580</name>
</gene>
<evidence type="ECO:0000256" key="7">
    <source>
        <dbReference type="SAM" id="Phobius"/>
    </source>
</evidence>
<evidence type="ECO:0000259" key="8">
    <source>
        <dbReference type="Pfam" id="PF02687"/>
    </source>
</evidence>
<feature type="transmembrane region" description="Helical" evidence="7">
    <location>
        <begin position="385"/>
        <end position="405"/>
    </location>
</feature>
<feature type="domain" description="MacB-like periplasmic core" evidence="9">
    <location>
        <begin position="21"/>
        <end position="263"/>
    </location>
</feature>
<evidence type="ECO:0000259" key="9">
    <source>
        <dbReference type="Pfam" id="PF12704"/>
    </source>
</evidence>
<comment type="similarity">
    <text evidence="6">Belongs to the ABC-4 integral membrane protein family.</text>
</comment>
<evidence type="ECO:0000256" key="5">
    <source>
        <dbReference type="ARBA" id="ARBA00023136"/>
    </source>
</evidence>
<keyword evidence="5 7" id="KW-0472">Membrane</keyword>
<sequence length="422" mass="44953">MNLRESIKLAAASLNANKMRSLLTLLGIIIGIMAVIIIMTLGSGLQKQVLSSLEGVGAMSHIATVHPRDNGSEADPFGAVGPDVELEEQDMVSLDDLQELRDYFGPRVSGVDVPNALSLTAAALNGQKETSATVYPVLEDSFRMRNLQVEYGRPIGAEDVTGERPLTVVSPALVDDLFDGDPQGALGQRIDLNVGSQTAVFTIVGVLEERNDSAQFIGGQPLDAYVPLTATDRLGETMEYVDSFAVQSTGGEDPASFQQELQAYLDRWYQRNENFEITVLDLSAGLEELTNVFGIIAQVLASIGGISLLVGGIGVMNIMLITVTERTREIGVRKALGATNTDIRTQFIVEAMLVCLVGGIIGVVLGGAIGMIATASFDAFVYPPIGAVLFSLAFSLITGVFFGAYPASKAAKMQPIDALRYE</sequence>
<dbReference type="InterPro" id="IPR050250">
    <property type="entry name" value="Macrolide_Exporter_MacB"/>
</dbReference>
<dbReference type="eggNOG" id="COG0577">
    <property type="taxonomic scope" value="Bacteria"/>
</dbReference>
<keyword evidence="11" id="KW-1185">Reference proteome</keyword>
<dbReference type="RefSeq" id="WP_019193066.1">
    <property type="nucleotide sequence ID" value="NZ_LT629765.1"/>
</dbReference>
<keyword evidence="2" id="KW-1003">Cell membrane</keyword>
<evidence type="ECO:0000256" key="2">
    <source>
        <dbReference type="ARBA" id="ARBA00022475"/>
    </source>
</evidence>
<dbReference type="Pfam" id="PF02687">
    <property type="entry name" value="FtsX"/>
    <property type="match status" value="1"/>
</dbReference>
<dbReference type="AlphaFoldDB" id="A0A1H1MPM7"/>
<dbReference type="STRING" id="1203190.GCA_000312345_00196"/>
<proteinExistence type="inferred from homology"/>
<comment type="subcellular location">
    <subcellularLocation>
        <location evidence="1">Cell membrane</location>
        <topology evidence="1">Multi-pass membrane protein</topology>
    </subcellularLocation>
</comment>
<feature type="transmembrane region" description="Helical" evidence="7">
    <location>
        <begin position="299"/>
        <end position="323"/>
    </location>
</feature>
<keyword evidence="4 7" id="KW-1133">Transmembrane helix</keyword>
<dbReference type="InterPro" id="IPR025857">
    <property type="entry name" value="MacB_PCD"/>
</dbReference>
<evidence type="ECO:0000256" key="1">
    <source>
        <dbReference type="ARBA" id="ARBA00004651"/>
    </source>
</evidence>
<feature type="transmembrane region" description="Helical" evidence="7">
    <location>
        <begin position="21"/>
        <end position="42"/>
    </location>
</feature>
<dbReference type="InterPro" id="IPR003838">
    <property type="entry name" value="ABC3_permease_C"/>
</dbReference>
<protein>
    <submittedName>
        <fullName evidence="10">Putative ABC transport system permease protein</fullName>
    </submittedName>
</protein>
<dbReference type="GO" id="GO:0022857">
    <property type="term" value="F:transmembrane transporter activity"/>
    <property type="evidence" value="ECO:0007669"/>
    <property type="project" value="TreeGrafter"/>
</dbReference>